<dbReference type="STRING" id="1619046.US42_C0007G0008"/>
<accession>A0A0G0GCD7</accession>
<name>A0A0G0GCD7_9BACT</name>
<organism evidence="4 5">
    <name type="scientific">Candidatus Magasanikbacteria bacterium GW2011_GWC2_37_14</name>
    <dbReference type="NCBI Taxonomy" id="1619046"/>
    <lineage>
        <taxon>Bacteria</taxon>
        <taxon>Candidatus Magasanikiibacteriota</taxon>
    </lineage>
</organism>
<dbReference type="PROSITE" id="PS01031">
    <property type="entry name" value="SHSP"/>
    <property type="match status" value="1"/>
</dbReference>
<dbReference type="Proteomes" id="UP000034849">
    <property type="component" value="Unassembled WGS sequence"/>
</dbReference>
<protein>
    <submittedName>
        <fullName evidence="4">Small heat shock protein</fullName>
    </submittedName>
</protein>
<dbReference type="PANTHER" id="PTHR11527">
    <property type="entry name" value="HEAT-SHOCK PROTEIN 20 FAMILY MEMBER"/>
    <property type="match status" value="1"/>
</dbReference>
<feature type="domain" description="SHSP" evidence="3">
    <location>
        <begin position="40"/>
        <end position="152"/>
    </location>
</feature>
<dbReference type="SUPFAM" id="SSF49764">
    <property type="entry name" value="HSP20-like chaperones"/>
    <property type="match status" value="1"/>
</dbReference>
<dbReference type="Pfam" id="PF00011">
    <property type="entry name" value="HSP20"/>
    <property type="match status" value="1"/>
</dbReference>
<dbReference type="AlphaFoldDB" id="A0A0G0GCD7"/>
<sequence length="152" mass="17077">MSSGQVKKDVFQMILESNNGAHGKAEAKRADFAFPDNWHEEQLEGQLAVDVAETVNEIVIVSTMAGAEFDKIEVFLHNDLLTIRGARNSPLENNQVGYFHEECFWGKFSRTIILPMEVKGDLAKAEYKNGVLTITVPKLKIDRKIPVMIVED</sequence>
<evidence type="ECO:0000259" key="3">
    <source>
        <dbReference type="PROSITE" id="PS01031"/>
    </source>
</evidence>
<evidence type="ECO:0000313" key="5">
    <source>
        <dbReference type="Proteomes" id="UP000034849"/>
    </source>
</evidence>
<dbReference type="InterPro" id="IPR008978">
    <property type="entry name" value="HSP20-like_chaperone"/>
</dbReference>
<keyword evidence="4" id="KW-0346">Stress response</keyword>
<evidence type="ECO:0000313" key="4">
    <source>
        <dbReference type="EMBL" id="KKQ27617.1"/>
    </source>
</evidence>
<dbReference type="CDD" id="cd06464">
    <property type="entry name" value="ACD_sHsps-like"/>
    <property type="match status" value="1"/>
</dbReference>
<evidence type="ECO:0000256" key="1">
    <source>
        <dbReference type="PROSITE-ProRule" id="PRU00285"/>
    </source>
</evidence>
<evidence type="ECO:0000256" key="2">
    <source>
        <dbReference type="RuleBase" id="RU003616"/>
    </source>
</evidence>
<comment type="caution">
    <text evidence="4">The sequence shown here is derived from an EMBL/GenBank/DDBJ whole genome shotgun (WGS) entry which is preliminary data.</text>
</comment>
<dbReference type="InterPro" id="IPR031107">
    <property type="entry name" value="Small_HSP"/>
</dbReference>
<dbReference type="EMBL" id="LBSX01000007">
    <property type="protein sequence ID" value="KKQ27617.1"/>
    <property type="molecule type" value="Genomic_DNA"/>
</dbReference>
<proteinExistence type="inferred from homology"/>
<gene>
    <name evidence="4" type="ORF">US42_C0007G0008</name>
</gene>
<dbReference type="Gene3D" id="2.60.40.790">
    <property type="match status" value="1"/>
</dbReference>
<dbReference type="InterPro" id="IPR002068">
    <property type="entry name" value="A-crystallin/Hsp20_dom"/>
</dbReference>
<comment type="similarity">
    <text evidence="1 2">Belongs to the small heat shock protein (HSP20) family.</text>
</comment>
<reference evidence="4 5" key="1">
    <citation type="journal article" date="2015" name="Nature">
        <title>rRNA introns, odd ribosomes, and small enigmatic genomes across a large radiation of phyla.</title>
        <authorList>
            <person name="Brown C.T."/>
            <person name="Hug L.A."/>
            <person name="Thomas B.C."/>
            <person name="Sharon I."/>
            <person name="Castelle C.J."/>
            <person name="Singh A."/>
            <person name="Wilkins M.J."/>
            <person name="Williams K.H."/>
            <person name="Banfield J.F."/>
        </authorList>
    </citation>
    <scope>NUCLEOTIDE SEQUENCE [LARGE SCALE GENOMIC DNA]</scope>
</reference>